<dbReference type="Pfam" id="PF01263">
    <property type="entry name" value="Aldose_epim"/>
    <property type="match status" value="1"/>
</dbReference>
<dbReference type="GO" id="GO:0016853">
    <property type="term" value="F:isomerase activity"/>
    <property type="evidence" value="ECO:0007669"/>
    <property type="project" value="InterPro"/>
</dbReference>
<accession>A0AAE4JZH0</accession>
<evidence type="ECO:0000313" key="1">
    <source>
        <dbReference type="EMBL" id="MDS3862094.1"/>
    </source>
</evidence>
<comment type="caution">
    <text evidence="1">The sequence shown here is derived from an EMBL/GenBank/DDBJ whole genome shotgun (WGS) entry which is preliminary data.</text>
</comment>
<dbReference type="InterPro" id="IPR011013">
    <property type="entry name" value="Gal_mutarotase_sf_dom"/>
</dbReference>
<gene>
    <name evidence="1" type="ORF">RIF25_14925</name>
</gene>
<protein>
    <submittedName>
        <fullName evidence="1">Aldose epimerase</fullName>
    </submittedName>
</protein>
<dbReference type="Proteomes" id="UP001268256">
    <property type="component" value="Unassembled WGS sequence"/>
</dbReference>
<dbReference type="InterPro" id="IPR008183">
    <property type="entry name" value="Aldose_1/G6P_1-epimerase"/>
</dbReference>
<dbReference type="EMBL" id="JAVMIP010000021">
    <property type="protein sequence ID" value="MDS3862094.1"/>
    <property type="molecule type" value="Genomic_DNA"/>
</dbReference>
<dbReference type="PANTHER" id="PTHR11122:SF13">
    <property type="entry name" value="GLUCOSE-6-PHOSPHATE 1-EPIMERASE"/>
    <property type="match status" value="1"/>
</dbReference>
<dbReference type="RefSeq" id="WP_322879306.1">
    <property type="nucleotide sequence ID" value="NZ_JAVMIP010000021.1"/>
</dbReference>
<name>A0AAE4JZH0_9CYAN</name>
<dbReference type="GO" id="GO:0030246">
    <property type="term" value="F:carbohydrate binding"/>
    <property type="evidence" value="ECO:0007669"/>
    <property type="project" value="InterPro"/>
</dbReference>
<dbReference type="CDD" id="cd09025">
    <property type="entry name" value="Aldose_epim_Slr1438"/>
    <property type="match status" value="1"/>
</dbReference>
<dbReference type="Gene3D" id="2.70.98.10">
    <property type="match status" value="1"/>
</dbReference>
<reference evidence="2" key="1">
    <citation type="submission" date="2023-07" db="EMBL/GenBank/DDBJ databases">
        <authorList>
            <person name="Luz R."/>
            <person name="Cordeiro R."/>
            <person name="Fonseca A."/>
            <person name="Goncalves V."/>
        </authorList>
    </citation>
    <scope>NUCLEOTIDE SEQUENCE [LARGE SCALE GENOMIC DNA]</scope>
    <source>
        <strain evidence="2">BACA0444</strain>
    </source>
</reference>
<dbReference type="InterPro" id="IPR014718">
    <property type="entry name" value="GH-type_carb-bd"/>
</dbReference>
<sequence length="286" mass="31586">MTIAQTYTLSHDQAHLEVVPGRGGIITRWQVAGQDLLYLDQERFADPSLSVRGGIPILFPICGNLPNNEFHHHGQVYSLKQHGFARDQAWEVNQQTANSLTLSLSHNPATLSQYPFPFVLELIYTLTATSLTLATTLHNPGPTDLPFSFGFHPYFQIANKSALELVIPATTVTDQKNQITTPFVGRFDWTAPELDLAFRPLAQPQAQVINAATGTTLTLDFSPDYSTLVFWTIAGKDYVCVEPWTAPRNALNTGEDLLKVSPGGAWQGEFKLTVTPNSSGFIHSYK</sequence>
<proteinExistence type="predicted"/>
<dbReference type="SUPFAM" id="SSF74650">
    <property type="entry name" value="Galactose mutarotase-like"/>
    <property type="match status" value="1"/>
</dbReference>
<dbReference type="GO" id="GO:0005975">
    <property type="term" value="P:carbohydrate metabolic process"/>
    <property type="evidence" value="ECO:0007669"/>
    <property type="project" value="InterPro"/>
</dbReference>
<dbReference type="AlphaFoldDB" id="A0AAE4JZH0"/>
<evidence type="ECO:0000313" key="2">
    <source>
        <dbReference type="Proteomes" id="UP001268256"/>
    </source>
</evidence>
<dbReference type="PANTHER" id="PTHR11122">
    <property type="entry name" value="APOSPORY-ASSOCIATED PROTEIN C-RELATED"/>
    <property type="match status" value="1"/>
</dbReference>
<keyword evidence="2" id="KW-1185">Reference proteome</keyword>
<organism evidence="1 2">
    <name type="scientific">Pseudocalidococcus azoricus BACA0444</name>
    <dbReference type="NCBI Taxonomy" id="2918990"/>
    <lineage>
        <taxon>Bacteria</taxon>
        <taxon>Bacillati</taxon>
        <taxon>Cyanobacteriota</taxon>
        <taxon>Cyanophyceae</taxon>
        <taxon>Acaryochloridales</taxon>
        <taxon>Thermosynechococcaceae</taxon>
        <taxon>Pseudocalidococcus</taxon>
        <taxon>Pseudocalidococcus azoricus</taxon>
    </lineage>
</organism>